<comment type="catalytic activity">
    <reaction evidence="1">
        <text>5-oxo-L-proline + ATP + 2 H2O = L-glutamate + ADP + phosphate + H(+)</text>
        <dbReference type="Rhea" id="RHEA:10348"/>
        <dbReference type="ChEBI" id="CHEBI:15377"/>
        <dbReference type="ChEBI" id="CHEBI:15378"/>
        <dbReference type="ChEBI" id="CHEBI:29985"/>
        <dbReference type="ChEBI" id="CHEBI:30616"/>
        <dbReference type="ChEBI" id="CHEBI:43474"/>
        <dbReference type="ChEBI" id="CHEBI:58402"/>
        <dbReference type="ChEBI" id="CHEBI:456216"/>
        <dbReference type="EC" id="3.5.2.9"/>
    </reaction>
</comment>
<dbReference type="EC" id="3.5.2.9" evidence="1"/>
<proteinExistence type="inferred from homology"/>
<keyword evidence="3" id="KW-1185">Reference proteome</keyword>
<dbReference type="SUPFAM" id="SSF88713">
    <property type="entry name" value="Glycoside hydrolase/deacetylase"/>
    <property type="match status" value="1"/>
</dbReference>
<gene>
    <name evidence="1" type="primary">pxpA</name>
    <name evidence="2" type="ORF">PUR21_27275</name>
</gene>
<evidence type="ECO:0000313" key="3">
    <source>
        <dbReference type="Proteomes" id="UP001404845"/>
    </source>
</evidence>
<name>A0ABU9ZIX1_9HYPH</name>
<comment type="similarity">
    <text evidence="1">Belongs to the LamB/PxpA family.</text>
</comment>
<protein>
    <recommendedName>
        <fullName evidence="1">5-oxoprolinase subunit A</fullName>
        <shortName evidence="1">5-OPase subunit A</shortName>
        <ecNumber evidence="1">3.5.2.9</ecNumber>
    </recommendedName>
    <alternativeName>
        <fullName evidence="1">5-oxoprolinase (ATP-hydrolyzing) subunit A</fullName>
    </alternativeName>
</protein>
<dbReference type="InterPro" id="IPR005501">
    <property type="entry name" value="LamB/YcsF/PxpA-like"/>
</dbReference>
<dbReference type="PANTHER" id="PTHR30292">
    <property type="entry name" value="UNCHARACTERIZED PROTEIN YBGL-RELATED"/>
    <property type="match status" value="1"/>
</dbReference>
<keyword evidence="1" id="KW-0067">ATP-binding</keyword>
<reference evidence="2 3" key="1">
    <citation type="journal article" date="2023" name="PLoS ONE">
        <title>Complete genome assembly of Hawai'i environmental nontuberculous mycobacteria reveals unexpected co-isolation with methylobacteria.</title>
        <authorList>
            <person name="Hendrix J."/>
            <person name="Epperson L.E."/>
            <person name="Tong E.I."/>
            <person name="Chan Y.L."/>
            <person name="Hasan N.A."/>
            <person name="Dawrs S.N."/>
            <person name="Norton G.J."/>
            <person name="Virdi R."/>
            <person name="Crooks J.L."/>
            <person name="Chan E.D."/>
            <person name="Honda J.R."/>
            <person name="Strong M."/>
        </authorList>
    </citation>
    <scope>NUCLEOTIDE SEQUENCE [LARGE SCALE GENOMIC DNA]</scope>
    <source>
        <strain evidence="2 3">NJH_HI01</strain>
    </source>
</reference>
<dbReference type="Proteomes" id="UP001404845">
    <property type="component" value="Unassembled WGS sequence"/>
</dbReference>
<dbReference type="Gene3D" id="3.20.20.370">
    <property type="entry name" value="Glycoside hydrolase/deacetylase"/>
    <property type="match status" value="1"/>
</dbReference>
<comment type="function">
    <text evidence="1">Catalyzes the cleavage of 5-oxoproline to form L-glutamate coupled to the hydrolysis of ATP to ADP and inorganic phosphate.</text>
</comment>
<comment type="caution">
    <text evidence="2">The sequence shown here is derived from an EMBL/GenBank/DDBJ whole genome shotgun (WGS) entry which is preliminary data.</text>
</comment>
<organism evidence="2 3">
    <name type="scientific">Methylorubrum rhodesianum</name>
    <dbReference type="NCBI Taxonomy" id="29427"/>
    <lineage>
        <taxon>Bacteria</taxon>
        <taxon>Pseudomonadati</taxon>
        <taxon>Pseudomonadota</taxon>
        <taxon>Alphaproteobacteria</taxon>
        <taxon>Hyphomicrobiales</taxon>
        <taxon>Methylobacteriaceae</taxon>
        <taxon>Methylorubrum</taxon>
    </lineage>
</organism>
<dbReference type="HAMAP" id="MF_00691">
    <property type="entry name" value="PxpA"/>
    <property type="match status" value="1"/>
</dbReference>
<dbReference type="CDD" id="cd10787">
    <property type="entry name" value="LamB_YcsF_like"/>
    <property type="match status" value="1"/>
</dbReference>
<dbReference type="PANTHER" id="PTHR30292:SF0">
    <property type="entry name" value="5-OXOPROLINASE SUBUNIT A"/>
    <property type="match status" value="1"/>
</dbReference>
<dbReference type="EMBL" id="JAQYXL010000001">
    <property type="protein sequence ID" value="MEN3231286.1"/>
    <property type="molecule type" value="Genomic_DNA"/>
</dbReference>
<evidence type="ECO:0000256" key="1">
    <source>
        <dbReference type="HAMAP-Rule" id="MF_00691"/>
    </source>
</evidence>
<keyword evidence="1" id="KW-0378">Hydrolase</keyword>
<dbReference type="InterPro" id="IPR011330">
    <property type="entry name" value="Glyco_hydro/deAcase_b/a-brl"/>
</dbReference>
<comment type="subunit">
    <text evidence="1">Forms a complex composed of PxpA, PxpB and PxpC.</text>
</comment>
<dbReference type="Pfam" id="PF03746">
    <property type="entry name" value="LamB_YcsF"/>
    <property type="match status" value="1"/>
</dbReference>
<sequence>MSARIDLNADLGEGFGPWQLGDDAALLDIVTSANVACGFHAGDPDIMVETAAAARVRGVAIGAHPGFFDLRGFGRNRIQESPRRIERDIAYQIGALQACAALAGARVTHVKAHGALANLSNEDEAVADALARAVAGVDPSLVLVVMPGLAAERAGARAGLTLVREIYADRAYAEDGGLAPRGSPGAVIHAAEEAAARVARMVGEGAVFTIGGRRIPVTVDTVCVHGDNPEAIAMARAVRMALEFAGFSLRPFADSSAGSFAKTCPGS</sequence>
<dbReference type="NCBIfam" id="NF003814">
    <property type="entry name" value="PRK05406.1-3"/>
    <property type="match status" value="1"/>
</dbReference>
<evidence type="ECO:0000313" key="2">
    <source>
        <dbReference type="EMBL" id="MEN3231286.1"/>
    </source>
</evidence>
<dbReference type="RefSeq" id="WP_183667539.1">
    <property type="nucleotide sequence ID" value="NZ_JACHOS010000005.1"/>
</dbReference>
<dbReference type="NCBIfam" id="NF003816">
    <property type="entry name" value="PRK05406.1-5"/>
    <property type="match status" value="1"/>
</dbReference>
<keyword evidence="1" id="KW-0547">Nucleotide-binding</keyword>
<accession>A0ABU9ZIX1</accession>